<dbReference type="EMBL" id="FNBJ01000024">
    <property type="protein sequence ID" value="SDF78821.1"/>
    <property type="molecule type" value="Genomic_DNA"/>
</dbReference>
<evidence type="ECO:0000313" key="2">
    <source>
        <dbReference type="EMBL" id="SDC67541.1"/>
    </source>
</evidence>
<evidence type="ECO:0000313" key="9">
    <source>
        <dbReference type="Proteomes" id="UP000295472"/>
    </source>
</evidence>
<organism evidence="2 10">
    <name type="scientific">Halanaerobium congolense</name>
    <dbReference type="NCBI Taxonomy" id="54121"/>
    <lineage>
        <taxon>Bacteria</taxon>
        <taxon>Bacillati</taxon>
        <taxon>Bacillota</taxon>
        <taxon>Clostridia</taxon>
        <taxon>Halanaerobiales</taxon>
        <taxon>Halanaerobiaceae</taxon>
        <taxon>Halanaerobium</taxon>
    </lineage>
</organism>
<name>A0A1G6NIS1_9FIRM</name>
<evidence type="ECO:0000313" key="6">
    <source>
        <dbReference type="Proteomes" id="UP000198612"/>
    </source>
</evidence>
<evidence type="ECO:0000313" key="5">
    <source>
        <dbReference type="EMBL" id="TDX37583.1"/>
    </source>
</evidence>
<accession>A0A1G6NIS1</accession>
<evidence type="ECO:0008006" key="11">
    <source>
        <dbReference type="Google" id="ProtNLM"/>
    </source>
</evidence>
<dbReference type="EMBL" id="SOEF01000041">
    <property type="protein sequence ID" value="TDX37583.1"/>
    <property type="molecule type" value="Genomic_DNA"/>
</dbReference>
<evidence type="ECO:0000313" key="4">
    <source>
        <dbReference type="EMBL" id="SET08920.1"/>
    </source>
</evidence>
<dbReference type="Proteomes" id="UP000247389">
    <property type="component" value="Unassembled WGS sequence"/>
</dbReference>
<dbReference type="InterPro" id="IPR045865">
    <property type="entry name" value="ACT-like_dom_sf"/>
</dbReference>
<evidence type="ECO:0000313" key="1">
    <source>
        <dbReference type="EMBL" id="PXV62753.1"/>
    </source>
</evidence>
<keyword evidence="7" id="KW-1185">Reference proteome</keyword>
<gene>
    <name evidence="5" type="ORF">C7954_14112</name>
    <name evidence="1" type="ORF">C8C78_1292</name>
    <name evidence="2" type="ORF">SAMN04488597_11187</name>
    <name evidence="3" type="ORF">SAMN04488598_12445</name>
    <name evidence="4" type="ORF">SAMN04515652_12445</name>
</gene>
<dbReference type="Pfam" id="PF21699">
    <property type="entry name" value="TM1266-like"/>
    <property type="match status" value="1"/>
</dbReference>
<dbReference type="GeneID" id="57013799"/>
<dbReference type="EMBL" id="QICM01000029">
    <property type="protein sequence ID" value="PXV62753.1"/>
    <property type="molecule type" value="Genomic_DNA"/>
</dbReference>
<proteinExistence type="predicted"/>
<dbReference type="EMBL" id="FOHG01000024">
    <property type="protein sequence ID" value="SET08920.1"/>
    <property type="molecule type" value="Genomic_DNA"/>
</dbReference>
<dbReference type="Proteomes" id="UP000324896">
    <property type="component" value="Unassembled WGS sequence"/>
</dbReference>
<evidence type="ECO:0000313" key="3">
    <source>
        <dbReference type="EMBL" id="SDF78821.1"/>
    </source>
</evidence>
<dbReference type="SUPFAM" id="SSF55021">
    <property type="entry name" value="ACT-like"/>
    <property type="match status" value="1"/>
</dbReference>
<reference evidence="5 9" key="2">
    <citation type="submission" date="2019-03" db="EMBL/GenBank/DDBJ databases">
        <title>Subsurface microbial communities from deep shales in Ohio and West Virginia, USA.</title>
        <authorList>
            <person name="Wrighton K."/>
        </authorList>
    </citation>
    <scope>NUCLEOTIDE SEQUENCE [LARGE SCALE GENOMIC DNA]</scope>
    <source>
        <strain evidence="5 9">DSMZ 11287</strain>
        <strain evidence="1 8">MSL28</strain>
    </source>
</reference>
<reference evidence="6 7" key="1">
    <citation type="submission" date="2016-10" db="EMBL/GenBank/DDBJ databases">
        <authorList>
            <person name="Varghese N."/>
            <person name="Submissions S."/>
        </authorList>
    </citation>
    <scope>NUCLEOTIDE SEQUENCE [LARGE SCALE GENOMIC DNA]</scope>
    <source>
        <strain evidence="2 10">WG10</strain>
        <strain evidence="3 7">WG2</strain>
        <strain evidence="4 6">WG5</strain>
    </source>
</reference>
<dbReference type="AlphaFoldDB" id="A0A1G6NIS1"/>
<dbReference type="InterPro" id="IPR023860">
    <property type="entry name" value="FeFe-hyd_TM1266"/>
</dbReference>
<dbReference type="Gene3D" id="3.30.70.1150">
    <property type="entry name" value="ACT-like. Chain A, domain 2"/>
    <property type="match status" value="1"/>
</dbReference>
<dbReference type="Proteomes" id="UP000198612">
    <property type="component" value="Unassembled WGS sequence"/>
</dbReference>
<protein>
    <recommendedName>
        <fullName evidence="11">Iron-only hydrogenase system regulator</fullName>
    </recommendedName>
</protein>
<dbReference type="EMBL" id="FMYT01000011">
    <property type="protein sequence ID" value="SDC67541.1"/>
    <property type="molecule type" value="Genomic_DNA"/>
</dbReference>
<dbReference type="RefSeq" id="WP_176760061.1">
    <property type="nucleotide sequence ID" value="NZ_FMYT01000011.1"/>
</dbReference>
<evidence type="ECO:0000313" key="8">
    <source>
        <dbReference type="Proteomes" id="UP000247389"/>
    </source>
</evidence>
<sequence>MKHSTIMAVLIDKRTDAAPEVQKVLTDYGCLISTRLGMHESSSCEEEGMIILDLVGSKAEILELEAALTEISGVKVKSMELNFD</sequence>
<dbReference type="Proteomes" id="UP000295472">
    <property type="component" value="Unassembled WGS sequence"/>
</dbReference>
<evidence type="ECO:0000313" key="10">
    <source>
        <dbReference type="Proteomes" id="UP000324896"/>
    </source>
</evidence>
<dbReference type="InterPro" id="IPR027271">
    <property type="entry name" value="Acetolactate_synth/TF_NikR_C"/>
</dbReference>
<dbReference type="Proteomes" id="UP000199519">
    <property type="component" value="Unassembled WGS sequence"/>
</dbReference>
<evidence type="ECO:0000313" key="7">
    <source>
        <dbReference type="Proteomes" id="UP000199519"/>
    </source>
</evidence>